<sequence>MPVWAYTPVWSTRLCGPIRPCVPHVQLGLARMADMATLEPSHGCVLGMAMLTLTTQLCLANDHPHGRPHACVASTMAIFDTFRNLVFRVLSTHLVHFCSKCNPKTTRTYNCPTNPSY</sequence>
<dbReference type="Proteomes" id="UP000828251">
    <property type="component" value="Unassembled WGS sequence"/>
</dbReference>
<accession>A0A9D3VI08</accession>
<proteinExistence type="predicted"/>
<protein>
    <submittedName>
        <fullName evidence="1">Uncharacterized protein</fullName>
    </submittedName>
</protein>
<organism evidence="1 2">
    <name type="scientific">Gossypium stocksii</name>
    <dbReference type="NCBI Taxonomy" id="47602"/>
    <lineage>
        <taxon>Eukaryota</taxon>
        <taxon>Viridiplantae</taxon>
        <taxon>Streptophyta</taxon>
        <taxon>Embryophyta</taxon>
        <taxon>Tracheophyta</taxon>
        <taxon>Spermatophyta</taxon>
        <taxon>Magnoliopsida</taxon>
        <taxon>eudicotyledons</taxon>
        <taxon>Gunneridae</taxon>
        <taxon>Pentapetalae</taxon>
        <taxon>rosids</taxon>
        <taxon>malvids</taxon>
        <taxon>Malvales</taxon>
        <taxon>Malvaceae</taxon>
        <taxon>Malvoideae</taxon>
        <taxon>Gossypium</taxon>
    </lineage>
</organism>
<name>A0A9D3VI08_9ROSI</name>
<dbReference type="EMBL" id="JAIQCV010000007">
    <property type="protein sequence ID" value="KAH1083518.1"/>
    <property type="molecule type" value="Genomic_DNA"/>
</dbReference>
<keyword evidence="2" id="KW-1185">Reference proteome</keyword>
<reference evidence="1 2" key="1">
    <citation type="journal article" date="2021" name="Plant Biotechnol. J.">
        <title>Multi-omics assisted identification of the key and species-specific regulatory components of drought-tolerant mechanisms in Gossypium stocksii.</title>
        <authorList>
            <person name="Yu D."/>
            <person name="Ke L."/>
            <person name="Zhang D."/>
            <person name="Wu Y."/>
            <person name="Sun Y."/>
            <person name="Mei J."/>
            <person name="Sun J."/>
            <person name="Sun Y."/>
        </authorList>
    </citation>
    <scope>NUCLEOTIDE SEQUENCE [LARGE SCALE GENOMIC DNA]</scope>
    <source>
        <strain evidence="2">cv. E1</strain>
        <tissue evidence="1">Leaf</tissue>
    </source>
</reference>
<dbReference type="AlphaFoldDB" id="A0A9D3VI08"/>
<gene>
    <name evidence="1" type="ORF">J1N35_023279</name>
</gene>
<evidence type="ECO:0000313" key="2">
    <source>
        <dbReference type="Proteomes" id="UP000828251"/>
    </source>
</evidence>
<evidence type="ECO:0000313" key="1">
    <source>
        <dbReference type="EMBL" id="KAH1083518.1"/>
    </source>
</evidence>
<comment type="caution">
    <text evidence="1">The sequence shown here is derived from an EMBL/GenBank/DDBJ whole genome shotgun (WGS) entry which is preliminary data.</text>
</comment>